<feature type="region of interest" description="Disordered" evidence="1">
    <location>
        <begin position="92"/>
        <end position="136"/>
    </location>
</feature>
<name>A0A0F7TIW8_PENBI</name>
<sequence length="136" mass="14735">MTASTPKSTPAKPAKLSANSPDSNKKVPEKDTTWFLITCIMQSAVGKLEKIDFEQVAQKLNITNKVAARMRYHRLLASYGLNGSFAPTRAGQVVGSPAGDMTAAEPSTPTPKRKSTKRKRSDTETPDQSEVDPTEV</sequence>
<evidence type="ECO:0000313" key="3">
    <source>
        <dbReference type="EMBL" id="CEJ56678.1"/>
    </source>
</evidence>
<evidence type="ECO:0000313" key="4">
    <source>
        <dbReference type="Proteomes" id="UP000042958"/>
    </source>
</evidence>
<gene>
    <name evidence="3" type="ORF">PMG11_02878</name>
</gene>
<dbReference type="OrthoDB" id="5353914at2759"/>
<feature type="region of interest" description="Disordered" evidence="1">
    <location>
        <begin position="1"/>
        <end position="28"/>
    </location>
</feature>
<dbReference type="Proteomes" id="UP000042958">
    <property type="component" value="Unassembled WGS sequence"/>
</dbReference>
<dbReference type="Pfam" id="PF22980">
    <property type="entry name" value="Myb_DNA-bind_8"/>
    <property type="match status" value="1"/>
</dbReference>
<feature type="compositionally biased region" description="Basic residues" evidence="1">
    <location>
        <begin position="111"/>
        <end position="120"/>
    </location>
</feature>
<feature type="domain" description="Myb-like DNA-binding" evidence="2">
    <location>
        <begin position="30"/>
        <end position="80"/>
    </location>
</feature>
<proteinExistence type="predicted"/>
<organism evidence="3 4">
    <name type="scientific">Penicillium brasilianum</name>
    <dbReference type="NCBI Taxonomy" id="104259"/>
    <lineage>
        <taxon>Eukaryota</taxon>
        <taxon>Fungi</taxon>
        <taxon>Dikarya</taxon>
        <taxon>Ascomycota</taxon>
        <taxon>Pezizomycotina</taxon>
        <taxon>Eurotiomycetes</taxon>
        <taxon>Eurotiomycetidae</taxon>
        <taxon>Eurotiales</taxon>
        <taxon>Aspergillaceae</taxon>
        <taxon>Penicillium</taxon>
    </lineage>
</organism>
<feature type="compositionally biased region" description="Acidic residues" evidence="1">
    <location>
        <begin position="124"/>
        <end position="136"/>
    </location>
</feature>
<dbReference type="EMBL" id="CDHK01000002">
    <property type="protein sequence ID" value="CEJ56678.1"/>
    <property type="molecule type" value="Genomic_DNA"/>
</dbReference>
<accession>A0A0F7TIW8</accession>
<dbReference type="InterPro" id="IPR054505">
    <property type="entry name" value="Myb_DNA-bind_8"/>
</dbReference>
<protein>
    <recommendedName>
        <fullName evidence="2">Myb-like DNA-binding domain-containing protein</fullName>
    </recommendedName>
</protein>
<keyword evidence="4" id="KW-1185">Reference proteome</keyword>
<evidence type="ECO:0000256" key="1">
    <source>
        <dbReference type="SAM" id="MobiDB-lite"/>
    </source>
</evidence>
<evidence type="ECO:0000259" key="2">
    <source>
        <dbReference type="Pfam" id="PF22980"/>
    </source>
</evidence>
<dbReference type="AlphaFoldDB" id="A0A0F7TIW8"/>
<reference evidence="4" key="1">
    <citation type="journal article" date="2015" name="Genome Announc.">
        <title>Draft genome sequence of the fungus Penicillium brasilianum MG11.</title>
        <authorList>
            <person name="Horn F."/>
            <person name="Linde J."/>
            <person name="Mattern D.J."/>
            <person name="Walther G."/>
            <person name="Guthke R."/>
            <person name="Brakhage A.A."/>
            <person name="Valiante V."/>
        </authorList>
    </citation>
    <scope>NUCLEOTIDE SEQUENCE [LARGE SCALE GENOMIC DNA]</scope>
    <source>
        <strain evidence="4">MG11</strain>
    </source>
</reference>